<dbReference type="Proteomes" id="UP000215148">
    <property type="component" value="Chromosome 1"/>
</dbReference>
<dbReference type="GO" id="GO:0000731">
    <property type="term" value="P:DNA synthesis involved in DNA repair"/>
    <property type="evidence" value="ECO:0007669"/>
    <property type="project" value="TreeGrafter"/>
</dbReference>
<dbReference type="InterPro" id="IPR041685">
    <property type="entry name" value="AAA_GajA/Old/RecF-like"/>
</dbReference>
<feature type="domain" description="Endonuclease GajA/Old nuclease/RecF-like AAA" evidence="1">
    <location>
        <begin position="79"/>
        <end position="450"/>
    </location>
</feature>
<gene>
    <name evidence="2" type="ORF">CCZ37_10435</name>
</gene>
<reference evidence="2 3" key="1">
    <citation type="submission" date="2017-08" db="EMBL/GenBank/DDBJ databases">
        <title>The Vibrio qinghaiensis sp.-Q67 is a luminous bacteria isolated firstly from Qinghai lake, Qinghai province, China, which has been proved to be very sensitive to detect environmental and food pollutants. Therefore, complete genome analysis of V. qinghaiensis sp.-Q67 highlights the potential application of this strain on detection of hazards in the contaminated environments.</title>
        <authorList>
            <person name="Gong L."/>
        </authorList>
    </citation>
    <scope>NUCLEOTIDE SEQUENCE [LARGE SCALE GENOMIC DNA]</scope>
    <source>
        <strain evidence="2 3">Q67</strain>
    </source>
</reference>
<protein>
    <recommendedName>
        <fullName evidence="1">Endonuclease GajA/Old nuclease/RecF-like AAA domain-containing protein</fullName>
    </recommendedName>
</protein>
<dbReference type="EMBL" id="CP022741">
    <property type="protein sequence ID" value="ASU22982.1"/>
    <property type="molecule type" value="Genomic_DNA"/>
</dbReference>
<keyword evidence="3" id="KW-1185">Reference proteome</keyword>
<dbReference type="AlphaFoldDB" id="A0A223MZJ3"/>
<name>A0A223MZJ3_9VIBR</name>
<dbReference type="PANTHER" id="PTHR32182">
    <property type="entry name" value="DNA REPLICATION AND REPAIR PROTEIN RECF"/>
    <property type="match status" value="1"/>
</dbReference>
<dbReference type="Gene3D" id="3.40.50.300">
    <property type="entry name" value="P-loop containing nucleotide triphosphate hydrolases"/>
    <property type="match status" value="1"/>
</dbReference>
<dbReference type="RefSeq" id="WP_094500481.1">
    <property type="nucleotide sequence ID" value="NZ_CAWNHI010000001.1"/>
</dbReference>
<proteinExistence type="predicted"/>
<dbReference type="Pfam" id="PF13175">
    <property type="entry name" value="AAA_15"/>
    <property type="match status" value="1"/>
</dbReference>
<dbReference type="InterPro" id="IPR053498">
    <property type="entry name" value="Retron_ATPase"/>
</dbReference>
<evidence type="ECO:0000313" key="3">
    <source>
        <dbReference type="Proteomes" id="UP000215148"/>
    </source>
</evidence>
<evidence type="ECO:0000313" key="2">
    <source>
        <dbReference type="EMBL" id="ASU22982.1"/>
    </source>
</evidence>
<dbReference type="PANTHER" id="PTHR32182:SF23">
    <property type="entry name" value="ATP BINDING PROTEIN"/>
    <property type="match status" value="1"/>
</dbReference>
<accession>A0A223MZJ3</accession>
<dbReference type="GO" id="GO:0006302">
    <property type="term" value="P:double-strand break repair"/>
    <property type="evidence" value="ECO:0007669"/>
    <property type="project" value="TreeGrafter"/>
</dbReference>
<dbReference type="NCBIfam" id="NF041760">
    <property type="entry name" value="PtuA"/>
    <property type="match status" value="1"/>
</dbReference>
<dbReference type="SUPFAM" id="SSF52540">
    <property type="entry name" value="P-loop containing nucleoside triphosphate hydrolases"/>
    <property type="match status" value="1"/>
</dbReference>
<dbReference type="InterPro" id="IPR027417">
    <property type="entry name" value="P-loop_NTPase"/>
</dbReference>
<organism evidence="2 3">
    <name type="scientific">Vibrio qinghaiensis</name>
    <dbReference type="NCBI Taxonomy" id="2025808"/>
    <lineage>
        <taxon>Bacteria</taxon>
        <taxon>Pseudomonadati</taxon>
        <taxon>Pseudomonadota</taxon>
        <taxon>Gammaproteobacteria</taxon>
        <taxon>Vibrionales</taxon>
        <taxon>Vibrionaceae</taxon>
        <taxon>Vibrio</taxon>
    </lineage>
</organism>
<evidence type="ECO:0000259" key="1">
    <source>
        <dbReference type="Pfam" id="PF13175"/>
    </source>
</evidence>
<sequence length="562" mass="63583">MSREAKINNEIALLERSFKAGSISSGFKLYEMYDNGVFEKNSDGDIVCILDKNPKIAHAYLLDCRQLLNENEKNNRLHVSRLTLSDFRKFKTLKVKLNKNLTVIIGDNGAGKTTIIDGITKSLSWLSANILKKGGVGLRVTDYDVNIDSMSFTEVTLQTSLNKNSQYSVSLYKTAKGAKEAKKSELEAFEELGGLYRVIDNYNRTNNKSEINLPLIVSYSVNRTNIKSNKTFDLEKITSVKIGSKYDAYENKSIDGTGNFDEFSEWFLALHNLSGEDLSVRLRNAKKRLDALKAVGADKDTSEIFELYTTAKEEYEHLQNDYDSRKSHIKNLYFVKSAILSTVPDFTDIFIKKNPDTGRAELKVTVDGRDINIFQTSQGQHVFISMIADIARKLVTLNPNMENPLHGQGIVLIDEIELHLHPKWQQNIANVLVTTFPNIQFIVTTHSPQVLSTVDKSSIRHFITDENGNVHCPPPRFQTKGVRSSDILAEIMGTNSIPDVEEARKVDKFSGFLLDNQKDKATELLKELEQHFGSDHPVIRDCQSKLDVFEMKERINLKRKEG</sequence>
<dbReference type="KEGG" id="vqi:CCZ37_10435"/>